<dbReference type="AlphaFoldDB" id="A0A6C0DHN9"/>
<proteinExistence type="predicted"/>
<reference evidence="1" key="1">
    <citation type="journal article" date="2020" name="Nature">
        <title>Giant virus diversity and host interactions through global metagenomics.</title>
        <authorList>
            <person name="Schulz F."/>
            <person name="Roux S."/>
            <person name="Paez-Espino D."/>
            <person name="Jungbluth S."/>
            <person name="Walsh D.A."/>
            <person name="Denef V.J."/>
            <person name="McMahon K.D."/>
            <person name="Konstantinidis K.T."/>
            <person name="Eloe-Fadrosh E.A."/>
            <person name="Kyrpides N.C."/>
            <person name="Woyke T."/>
        </authorList>
    </citation>
    <scope>NUCLEOTIDE SEQUENCE</scope>
    <source>
        <strain evidence="1">GVMAG-M-3300023174-182</strain>
    </source>
</reference>
<accession>A0A6C0DHN9</accession>
<dbReference type="EMBL" id="MN739614">
    <property type="protein sequence ID" value="QHT15941.1"/>
    <property type="molecule type" value="Genomic_DNA"/>
</dbReference>
<name>A0A6C0DHN9_9ZZZZ</name>
<protein>
    <submittedName>
        <fullName evidence="1">Uncharacterized protein</fullName>
    </submittedName>
</protein>
<organism evidence="1">
    <name type="scientific">viral metagenome</name>
    <dbReference type="NCBI Taxonomy" id="1070528"/>
    <lineage>
        <taxon>unclassified sequences</taxon>
        <taxon>metagenomes</taxon>
        <taxon>organismal metagenomes</taxon>
    </lineage>
</organism>
<sequence>MEGFYDDINNFQNKRLAFETDRLAFETYRAAILGDELTYWQDRYGTVSSDLQNNFNPDDFNHIQPWAVRIQPELFLMLELQEKKASIMANYFSTIENRVNEKIEGERLPGLQNELQNGPPSLSHLQKLTLNLLKTTIGLLEKTINDRNGN</sequence>
<evidence type="ECO:0000313" key="1">
    <source>
        <dbReference type="EMBL" id="QHT15941.1"/>
    </source>
</evidence>